<evidence type="ECO:0000313" key="5">
    <source>
        <dbReference type="EMBL" id="OVA18592.1"/>
    </source>
</evidence>
<feature type="domain" description="RPW8" evidence="4">
    <location>
        <begin position="1"/>
        <end position="152"/>
    </location>
</feature>
<dbReference type="Gene3D" id="1.10.10.10">
    <property type="entry name" value="Winged helix-like DNA-binding domain superfamily/Winged helix DNA-binding domain"/>
    <property type="match status" value="1"/>
</dbReference>
<dbReference type="PRINTS" id="PR00364">
    <property type="entry name" value="DISEASERSIST"/>
</dbReference>
<dbReference type="InterPro" id="IPR008808">
    <property type="entry name" value="Powdery_mildew-R_dom"/>
</dbReference>
<dbReference type="PANTHER" id="PTHR36766:SF3">
    <property type="entry name" value="RPW8 DOMAIN-CONTAINING PROTEIN"/>
    <property type="match status" value="1"/>
</dbReference>
<dbReference type="InterPro" id="IPR042197">
    <property type="entry name" value="Apaf_helical"/>
</dbReference>
<reference evidence="5 6" key="1">
    <citation type="journal article" date="2017" name="Mol. Plant">
        <title>The Genome of Medicinal Plant Macleaya cordata Provides New Insights into Benzylisoquinoline Alkaloids Metabolism.</title>
        <authorList>
            <person name="Liu X."/>
            <person name="Liu Y."/>
            <person name="Huang P."/>
            <person name="Ma Y."/>
            <person name="Qing Z."/>
            <person name="Tang Q."/>
            <person name="Cao H."/>
            <person name="Cheng P."/>
            <person name="Zheng Y."/>
            <person name="Yuan Z."/>
            <person name="Zhou Y."/>
            <person name="Liu J."/>
            <person name="Tang Z."/>
            <person name="Zhuo Y."/>
            <person name="Zhang Y."/>
            <person name="Yu L."/>
            <person name="Huang J."/>
            <person name="Yang P."/>
            <person name="Peng Q."/>
            <person name="Zhang J."/>
            <person name="Jiang W."/>
            <person name="Zhang Z."/>
            <person name="Lin K."/>
            <person name="Ro D.K."/>
            <person name="Chen X."/>
            <person name="Xiong X."/>
            <person name="Shang Y."/>
            <person name="Huang S."/>
            <person name="Zeng J."/>
        </authorList>
    </citation>
    <scope>NUCLEOTIDE SEQUENCE [LARGE SCALE GENOMIC DNA]</scope>
    <source>
        <strain evidence="6">cv. BLH2017</strain>
        <tissue evidence="5">Root</tissue>
    </source>
</reference>
<evidence type="ECO:0000313" key="6">
    <source>
        <dbReference type="Proteomes" id="UP000195402"/>
    </source>
</evidence>
<dbReference type="STRING" id="56857.A0A200R789"/>
<dbReference type="Pfam" id="PF05659">
    <property type="entry name" value="RPW8"/>
    <property type="match status" value="1"/>
</dbReference>
<dbReference type="GO" id="GO:0006952">
    <property type="term" value="P:defense response"/>
    <property type="evidence" value="ECO:0007669"/>
    <property type="project" value="UniProtKB-KW"/>
</dbReference>
<dbReference type="InterPro" id="IPR032675">
    <property type="entry name" value="LRR_dom_sf"/>
</dbReference>
<sequence>MACSLIEGAGVGAVVSEVLKVVIEAIHTASSCKSLLEQLKSTLVRIIPRIDEIKRLGAERTDRQITDLSELDSELKKGEVIVRKCSKVECWNYYKKYRYAKKILKLDAYLVRFFQLDVNLEIWCDTKRILVDVQESNRKLDRLEERGSSGSLFRSGFGSFRAIPEIPSLTVGLSVPLKELKMELFRDDVTVLGLCAPGGCGKTTLAAMLCQDAEVKGKFKENVFFLTISSSPNLREILQRLFEQMDSGYRVPEFQNDEDAVNYLGCLLKQREQEPTLLVLDDVWSESFLRKFVFRTVRYKMLVTSRTAFPTFDSTYSLKMLTESDAITLFNHIVFPQDAKSERPNEDLVYKIVRGCKGFPLAVSVIAHSLHRKPARKWTSTEKTLSKGSSIFDAHEDLLQCLATSLGFLDDDVRECFLDLGCFPEDQRIPAAALIDIWVELYEQYDEDDAYVNLLELSTRNLVNLVESTRKDAGGIDGSFNELFVVQHDLLRDLAIHQSRGNQNIKQSKRLMMDRREDNLPKSWRDHEDQAFNARFVSINTGELFSSERCKVQFPLAQVLMLNLSAKNCTLPQFMEKMGELKVLIIANQGPHHASLCGLPALGYYLSHLKRIRLERVSVPSVNEITEPFKNLQKISLVMCEVSHALKNCNINIPSMLPNLTEIDIDYCDDMMELPQEICMISYLQKLSITNCHNLSAISESIGQMTSLEVLRLHACTGLLELPHSIRTLGKLSFLDISDCCNLERMPSGMGELSCLRKLDMRRCSRVRRLPTSVMNLKCLKDIICDEEMSIQWEHYQVHLPQLNIRVPKDDINLNWLGFDLTNKFFCS</sequence>
<protein>
    <submittedName>
        <fullName evidence="5">Disease resistance protein</fullName>
    </submittedName>
</protein>
<evidence type="ECO:0000256" key="3">
    <source>
        <dbReference type="ARBA" id="ARBA00022821"/>
    </source>
</evidence>
<dbReference type="FunCoup" id="A0A200R789">
    <property type="interactions" value="274"/>
</dbReference>
<dbReference type="Gene3D" id="3.40.50.300">
    <property type="entry name" value="P-loop containing nucleotide triphosphate hydrolases"/>
    <property type="match status" value="1"/>
</dbReference>
<dbReference type="Gene3D" id="1.10.8.430">
    <property type="entry name" value="Helical domain of apoptotic protease-activating factors"/>
    <property type="match status" value="1"/>
</dbReference>
<evidence type="ECO:0000259" key="4">
    <source>
        <dbReference type="PROSITE" id="PS51153"/>
    </source>
</evidence>
<dbReference type="Proteomes" id="UP000195402">
    <property type="component" value="Unassembled WGS sequence"/>
</dbReference>
<keyword evidence="2" id="KW-0677">Repeat</keyword>
<accession>A0A200R789</accession>
<dbReference type="PANTHER" id="PTHR36766">
    <property type="entry name" value="PLANT BROAD-SPECTRUM MILDEW RESISTANCE PROTEIN RPW8"/>
    <property type="match status" value="1"/>
</dbReference>
<proteinExistence type="inferred from homology"/>
<dbReference type="InParanoid" id="A0A200R789"/>
<keyword evidence="6" id="KW-1185">Reference proteome</keyword>
<gene>
    <name evidence="5" type="ORF">BVC80_1831g142</name>
</gene>
<dbReference type="AlphaFoldDB" id="A0A200R789"/>
<comment type="caution">
    <text evidence="5">The sequence shown here is derived from an EMBL/GenBank/DDBJ whole genome shotgun (WGS) entry which is preliminary data.</text>
</comment>
<dbReference type="Pfam" id="PF00931">
    <property type="entry name" value="NB-ARC"/>
    <property type="match status" value="1"/>
</dbReference>
<evidence type="ECO:0000256" key="1">
    <source>
        <dbReference type="ARBA" id="ARBA00008894"/>
    </source>
</evidence>
<dbReference type="OrthoDB" id="2016095at2759"/>
<dbReference type="OMA" id="YCKDMVR"/>
<keyword evidence="3" id="KW-0611">Plant defense</keyword>
<dbReference type="GO" id="GO:0043531">
    <property type="term" value="F:ADP binding"/>
    <property type="evidence" value="ECO:0007669"/>
    <property type="project" value="InterPro"/>
</dbReference>
<dbReference type="InterPro" id="IPR002182">
    <property type="entry name" value="NB-ARC"/>
</dbReference>
<dbReference type="PROSITE" id="PS51153">
    <property type="entry name" value="RPW8"/>
    <property type="match status" value="1"/>
</dbReference>
<evidence type="ECO:0000256" key="2">
    <source>
        <dbReference type="ARBA" id="ARBA00022737"/>
    </source>
</evidence>
<organism evidence="5 6">
    <name type="scientific">Macleaya cordata</name>
    <name type="common">Five-seeded plume-poppy</name>
    <name type="synonym">Bocconia cordata</name>
    <dbReference type="NCBI Taxonomy" id="56857"/>
    <lineage>
        <taxon>Eukaryota</taxon>
        <taxon>Viridiplantae</taxon>
        <taxon>Streptophyta</taxon>
        <taxon>Embryophyta</taxon>
        <taxon>Tracheophyta</taxon>
        <taxon>Spermatophyta</taxon>
        <taxon>Magnoliopsida</taxon>
        <taxon>Ranunculales</taxon>
        <taxon>Papaveraceae</taxon>
        <taxon>Papaveroideae</taxon>
        <taxon>Macleaya</taxon>
    </lineage>
</organism>
<dbReference type="Gene3D" id="3.80.10.10">
    <property type="entry name" value="Ribonuclease Inhibitor"/>
    <property type="match status" value="1"/>
</dbReference>
<name>A0A200R789_MACCD</name>
<dbReference type="InterPro" id="IPR027417">
    <property type="entry name" value="P-loop_NTPase"/>
</dbReference>
<dbReference type="EMBL" id="MVGT01000435">
    <property type="protein sequence ID" value="OVA18592.1"/>
    <property type="molecule type" value="Genomic_DNA"/>
</dbReference>
<comment type="similarity">
    <text evidence="1">Belongs to the disease resistance NB-LRR family.</text>
</comment>
<dbReference type="SUPFAM" id="SSF52047">
    <property type="entry name" value="RNI-like"/>
    <property type="match status" value="1"/>
</dbReference>
<dbReference type="SUPFAM" id="SSF52540">
    <property type="entry name" value="P-loop containing nucleoside triphosphate hydrolases"/>
    <property type="match status" value="1"/>
</dbReference>
<dbReference type="InterPro" id="IPR036388">
    <property type="entry name" value="WH-like_DNA-bd_sf"/>
</dbReference>